<dbReference type="InParanoid" id="A0A3A9J9C9"/>
<comment type="caution">
    <text evidence="1">The sequence shown here is derived from an EMBL/GenBank/DDBJ whole genome shotgun (WGS) entry which is preliminary data.</text>
</comment>
<evidence type="ECO:0000313" key="1">
    <source>
        <dbReference type="EMBL" id="RKK03032.1"/>
    </source>
</evidence>
<evidence type="ECO:0000313" key="3">
    <source>
        <dbReference type="Proteomes" id="UP000274097"/>
    </source>
</evidence>
<evidence type="ECO:0000313" key="2">
    <source>
        <dbReference type="EMBL" id="RMI15526.1"/>
    </source>
</evidence>
<sequence>MLYYGLDVSLKQTALCVVDGDGRMVREAKLATDPEVISRLLQDNELGCERIGLEAGGWRDVLLAMPGTAQAWKPCRAHRRQAYGSRPAGGFPEQERPQ</sequence>
<name>A0A3A9J9C9_9PROT</name>
<protein>
    <submittedName>
        <fullName evidence="1">Uncharacterized protein</fullName>
    </submittedName>
</protein>
<keyword evidence="3" id="KW-1185">Reference proteome</keyword>
<dbReference type="Proteomes" id="UP000278036">
    <property type="component" value="Unassembled WGS sequence"/>
</dbReference>
<dbReference type="EMBL" id="RAQU01000109">
    <property type="protein sequence ID" value="RKK03032.1"/>
    <property type="molecule type" value="Genomic_DNA"/>
</dbReference>
<accession>A0A3A9J9C9</accession>
<dbReference type="Proteomes" id="UP000274097">
    <property type="component" value="Unassembled WGS sequence"/>
</dbReference>
<gene>
    <name evidence="1" type="ORF">D6Z83_16665</name>
    <name evidence="2" type="ORF">EBE87_25415</name>
</gene>
<dbReference type="RefSeq" id="WP_120639408.1">
    <property type="nucleotide sequence ID" value="NZ_RAQU01000109.1"/>
</dbReference>
<dbReference type="OrthoDB" id="8256031at2"/>
<evidence type="ECO:0000313" key="4">
    <source>
        <dbReference type="Proteomes" id="UP000278036"/>
    </source>
</evidence>
<dbReference type="EMBL" id="RFLX01000052">
    <property type="protein sequence ID" value="RMI15526.1"/>
    <property type="molecule type" value="Genomic_DNA"/>
</dbReference>
<organism evidence="1 4">
    <name type="scientific">Teichococcus wenyumeiae</name>
    <dbReference type="NCBI Taxonomy" id="2478470"/>
    <lineage>
        <taxon>Bacteria</taxon>
        <taxon>Pseudomonadati</taxon>
        <taxon>Pseudomonadota</taxon>
        <taxon>Alphaproteobacteria</taxon>
        <taxon>Acetobacterales</taxon>
        <taxon>Roseomonadaceae</taxon>
        <taxon>Roseomonas</taxon>
    </lineage>
</organism>
<dbReference type="AlphaFoldDB" id="A0A3A9J9C9"/>
<reference evidence="1 4" key="1">
    <citation type="submission" date="2018-09" db="EMBL/GenBank/DDBJ databases">
        <title>Roseomonas sp. nov., isolated from feces of Tibetan antelopes in the Qinghai-Tibet plateau, China.</title>
        <authorList>
            <person name="Tian Z."/>
        </authorList>
    </citation>
    <scope>NUCLEOTIDE SEQUENCE [LARGE SCALE GENOMIC DNA]</scope>
    <source>
        <strain evidence="2 3">Z23</strain>
        <strain evidence="1 4">Z24</strain>
    </source>
</reference>
<proteinExistence type="predicted"/>